<feature type="non-terminal residue" evidence="2">
    <location>
        <position position="1"/>
    </location>
</feature>
<evidence type="ECO:0000313" key="2">
    <source>
        <dbReference type="EMBL" id="OLP74528.1"/>
    </source>
</evidence>
<evidence type="ECO:0000313" key="3">
    <source>
        <dbReference type="Proteomes" id="UP000186817"/>
    </source>
</evidence>
<keyword evidence="3" id="KW-1185">Reference proteome</keyword>
<reference evidence="2 3" key="1">
    <citation type="submission" date="2016-02" db="EMBL/GenBank/DDBJ databases">
        <title>Genome analysis of coral dinoflagellate symbionts highlights evolutionary adaptations to a symbiotic lifestyle.</title>
        <authorList>
            <person name="Aranda M."/>
            <person name="Li Y."/>
            <person name="Liew Y.J."/>
            <person name="Baumgarten S."/>
            <person name="Simakov O."/>
            <person name="Wilson M."/>
            <person name="Piel J."/>
            <person name="Ashoor H."/>
            <person name="Bougouffa S."/>
            <person name="Bajic V.B."/>
            <person name="Ryu T."/>
            <person name="Ravasi T."/>
            <person name="Bayer T."/>
            <person name="Micklem G."/>
            <person name="Kim H."/>
            <person name="Bhak J."/>
            <person name="Lajeunesse T.C."/>
            <person name="Voolstra C.R."/>
        </authorList>
    </citation>
    <scope>NUCLEOTIDE SEQUENCE [LARGE SCALE GENOMIC DNA]</scope>
    <source>
        <strain evidence="2 3">CCMP2467</strain>
    </source>
</reference>
<dbReference type="Proteomes" id="UP000186817">
    <property type="component" value="Unassembled WGS sequence"/>
</dbReference>
<organism evidence="2 3">
    <name type="scientific">Symbiodinium microadriaticum</name>
    <name type="common">Dinoflagellate</name>
    <name type="synonym">Zooxanthella microadriatica</name>
    <dbReference type="NCBI Taxonomy" id="2951"/>
    <lineage>
        <taxon>Eukaryota</taxon>
        <taxon>Sar</taxon>
        <taxon>Alveolata</taxon>
        <taxon>Dinophyceae</taxon>
        <taxon>Suessiales</taxon>
        <taxon>Symbiodiniaceae</taxon>
        <taxon>Symbiodinium</taxon>
    </lineage>
</organism>
<accession>A0A1Q9BV06</accession>
<comment type="caution">
    <text evidence="2">The sequence shown here is derived from an EMBL/GenBank/DDBJ whole genome shotgun (WGS) entry which is preliminary data.</text>
</comment>
<feature type="compositionally biased region" description="Low complexity" evidence="1">
    <location>
        <begin position="1"/>
        <end position="24"/>
    </location>
</feature>
<dbReference type="EMBL" id="LSRX01003582">
    <property type="protein sequence ID" value="OLP74528.1"/>
    <property type="molecule type" value="Genomic_DNA"/>
</dbReference>
<feature type="region of interest" description="Disordered" evidence="1">
    <location>
        <begin position="1"/>
        <end position="27"/>
    </location>
</feature>
<evidence type="ECO:0000256" key="1">
    <source>
        <dbReference type="SAM" id="MobiDB-lite"/>
    </source>
</evidence>
<name>A0A1Q9BV06_SYMMI</name>
<feature type="non-terminal residue" evidence="2">
    <location>
        <position position="78"/>
    </location>
</feature>
<dbReference type="AlphaFoldDB" id="A0A1Q9BV06"/>
<proteinExistence type="predicted"/>
<protein>
    <submittedName>
        <fullName evidence="2">Uncharacterized protein</fullName>
    </submittedName>
</protein>
<gene>
    <name evidence="2" type="ORF">AK812_SmicGene45899</name>
</gene>
<sequence>TISSAATSPSRPTGTTTRATAWSALTSTRSSGATSRWCAGTATSLATSPHALATPAHTARASRSSWAGRVRSRRTPTA</sequence>
<feature type="region of interest" description="Disordered" evidence="1">
    <location>
        <begin position="49"/>
        <end position="78"/>
    </location>
</feature>